<dbReference type="Proteomes" id="UP000762676">
    <property type="component" value="Unassembled WGS sequence"/>
</dbReference>
<sequence length="142" mass="15578">MNSSPSEASCDVLTPLLVSFIEDSYHLLRLFTGSWVTVGICCSATVNATASSILTFLIKKLQDFFGLKFILHHAIKASRLAKIPRVSSSLEHYYGGIEHLPPRLSRPALPSTASNITSIAITNSFDDIVHRVDQAKARISTY</sequence>
<reference evidence="2 3" key="1">
    <citation type="journal article" date="2021" name="Elife">
        <title>Chloroplast acquisition without the gene transfer in kleptoplastic sea slugs, Plakobranchus ocellatus.</title>
        <authorList>
            <person name="Maeda T."/>
            <person name="Takahashi S."/>
            <person name="Yoshida T."/>
            <person name="Shimamura S."/>
            <person name="Takaki Y."/>
            <person name="Nagai Y."/>
            <person name="Toyoda A."/>
            <person name="Suzuki Y."/>
            <person name="Arimoto A."/>
            <person name="Ishii H."/>
            <person name="Satoh N."/>
            <person name="Nishiyama T."/>
            <person name="Hasebe M."/>
            <person name="Maruyama T."/>
            <person name="Minagawa J."/>
            <person name="Obokata J."/>
            <person name="Shigenobu S."/>
        </authorList>
    </citation>
    <scope>NUCLEOTIDE SEQUENCE [LARGE SCALE GENOMIC DNA]</scope>
</reference>
<protein>
    <submittedName>
        <fullName evidence="2">Uncharacterized protein</fullName>
    </submittedName>
</protein>
<keyword evidence="1" id="KW-0472">Membrane</keyword>
<gene>
    <name evidence="2" type="ORF">ElyMa_006371800</name>
</gene>
<dbReference type="AlphaFoldDB" id="A0AAV4HMB8"/>
<proteinExistence type="predicted"/>
<comment type="caution">
    <text evidence="2">The sequence shown here is derived from an EMBL/GenBank/DDBJ whole genome shotgun (WGS) entry which is preliminary data.</text>
</comment>
<keyword evidence="1" id="KW-1133">Transmembrane helix</keyword>
<accession>A0AAV4HMB8</accession>
<name>A0AAV4HMB8_9GAST</name>
<feature type="transmembrane region" description="Helical" evidence="1">
    <location>
        <begin position="35"/>
        <end position="58"/>
    </location>
</feature>
<organism evidence="2 3">
    <name type="scientific">Elysia marginata</name>
    <dbReference type="NCBI Taxonomy" id="1093978"/>
    <lineage>
        <taxon>Eukaryota</taxon>
        <taxon>Metazoa</taxon>
        <taxon>Spiralia</taxon>
        <taxon>Lophotrochozoa</taxon>
        <taxon>Mollusca</taxon>
        <taxon>Gastropoda</taxon>
        <taxon>Heterobranchia</taxon>
        <taxon>Euthyneura</taxon>
        <taxon>Panpulmonata</taxon>
        <taxon>Sacoglossa</taxon>
        <taxon>Placobranchoidea</taxon>
        <taxon>Plakobranchidae</taxon>
        <taxon>Elysia</taxon>
    </lineage>
</organism>
<dbReference type="EMBL" id="BMAT01012799">
    <property type="protein sequence ID" value="GFR99338.1"/>
    <property type="molecule type" value="Genomic_DNA"/>
</dbReference>
<evidence type="ECO:0000313" key="3">
    <source>
        <dbReference type="Proteomes" id="UP000762676"/>
    </source>
</evidence>
<keyword evidence="3" id="KW-1185">Reference proteome</keyword>
<keyword evidence="1" id="KW-0812">Transmembrane</keyword>
<evidence type="ECO:0000313" key="2">
    <source>
        <dbReference type="EMBL" id="GFR99338.1"/>
    </source>
</evidence>
<evidence type="ECO:0000256" key="1">
    <source>
        <dbReference type="SAM" id="Phobius"/>
    </source>
</evidence>